<evidence type="ECO:0000313" key="6">
    <source>
        <dbReference type="Proteomes" id="UP000027195"/>
    </source>
</evidence>
<evidence type="ECO:0000313" key="5">
    <source>
        <dbReference type="EMBL" id="KDQ11350.1"/>
    </source>
</evidence>
<proteinExistence type="inferred from homology"/>
<dbReference type="PANTHER" id="PTHR13778">
    <property type="entry name" value="GLYCOSYLTRANSFERASE 8 DOMAIN-CONTAINING PROTEIN"/>
    <property type="match status" value="1"/>
</dbReference>
<dbReference type="SUPFAM" id="SSF53335">
    <property type="entry name" value="S-adenosyl-L-methionine-dependent methyltransferases"/>
    <property type="match status" value="1"/>
</dbReference>
<evidence type="ECO:0000256" key="4">
    <source>
        <dbReference type="ARBA" id="ARBA00022723"/>
    </source>
</evidence>
<protein>
    <submittedName>
        <fullName evidence="5">Glycosyltransferase family 8 protein</fullName>
    </submittedName>
</protein>
<dbReference type="Gene3D" id="3.90.550.10">
    <property type="entry name" value="Spore Coat Polysaccharide Biosynthesis Protein SpsA, Chain A"/>
    <property type="match status" value="1"/>
</dbReference>
<dbReference type="CDD" id="cd04194">
    <property type="entry name" value="GT8_A4GalT_like"/>
    <property type="match status" value="1"/>
</dbReference>
<evidence type="ECO:0000256" key="1">
    <source>
        <dbReference type="ARBA" id="ARBA00006351"/>
    </source>
</evidence>
<dbReference type="GO" id="GO:0046872">
    <property type="term" value="F:metal ion binding"/>
    <property type="evidence" value="ECO:0007669"/>
    <property type="project" value="UniProtKB-KW"/>
</dbReference>
<dbReference type="EMBL" id="KL198059">
    <property type="protein sequence ID" value="KDQ11350.1"/>
    <property type="molecule type" value="Genomic_DNA"/>
</dbReference>
<organism evidence="5 6">
    <name type="scientific">Botryobasidium botryosum (strain FD-172 SS1)</name>
    <dbReference type="NCBI Taxonomy" id="930990"/>
    <lineage>
        <taxon>Eukaryota</taxon>
        <taxon>Fungi</taxon>
        <taxon>Dikarya</taxon>
        <taxon>Basidiomycota</taxon>
        <taxon>Agaricomycotina</taxon>
        <taxon>Agaricomycetes</taxon>
        <taxon>Cantharellales</taxon>
        <taxon>Botryobasidiaceae</taxon>
        <taxon>Botryobasidium</taxon>
    </lineage>
</organism>
<dbReference type="Proteomes" id="UP000027195">
    <property type="component" value="Unassembled WGS sequence"/>
</dbReference>
<keyword evidence="2" id="KW-0328">Glycosyltransferase</keyword>
<dbReference type="InterPro" id="IPR050748">
    <property type="entry name" value="Glycosyltrans_8_dom-fam"/>
</dbReference>
<dbReference type="PANTHER" id="PTHR13778:SF47">
    <property type="entry name" value="LIPOPOLYSACCHARIDE 1,3-GALACTOSYLTRANSFERASE"/>
    <property type="match status" value="1"/>
</dbReference>
<dbReference type="HOGENOM" id="CLU_038385_0_0_1"/>
<dbReference type="Pfam" id="PF13578">
    <property type="entry name" value="Methyltransf_24"/>
    <property type="match status" value="1"/>
</dbReference>
<evidence type="ECO:0000256" key="3">
    <source>
        <dbReference type="ARBA" id="ARBA00022679"/>
    </source>
</evidence>
<comment type="similarity">
    <text evidence="1">Belongs to the glycosyltransferase 8 family.</text>
</comment>
<name>A0A067M9K1_BOTB1</name>
<dbReference type="Pfam" id="PF01501">
    <property type="entry name" value="Glyco_transf_8"/>
    <property type="match status" value="1"/>
</dbReference>
<dbReference type="InterPro" id="IPR029044">
    <property type="entry name" value="Nucleotide-diphossugar_trans"/>
</dbReference>
<dbReference type="GO" id="GO:0016757">
    <property type="term" value="F:glycosyltransferase activity"/>
    <property type="evidence" value="ECO:0007669"/>
    <property type="project" value="UniProtKB-KW"/>
</dbReference>
<sequence>GFDFVYIDGSHRSDDTFLDAELAWRLMRPGALVIFDDYEWKMEPAESMTHPKRGIDAFLALQASEYEILHKGYQVILRKTAERRIGFLTKKETVEVDDVKLEYGINIAMCADSAYAMPTAVAVRSAVDATEDRRMSFYIIDCGLSEDDKKMIRESVPASTRVTLQFIELPDGSKGRRDPTWAKIDALSLLPVERALFLDSDILVRKALGALWSVDLHGKMLAAVRDIGHPLGHSGVERGPYFNAGVMLLDMARIRARLRDLFELVRNRAETTFKDQDVLNTFFRDEWLEIDLGWNATGLGTYAAMHSEDRAAVWPHGELKEAHRNPGIVHFSGPTHPTMASVLNEYVQPWISKPWGYAGAPGHPFAEEWWSVLGKTVWKNWRQSEERKAQQEEAEKRALSVDTDEFLKRVSKACGRGGQNQVW</sequence>
<dbReference type="InterPro" id="IPR029063">
    <property type="entry name" value="SAM-dependent_MTases_sf"/>
</dbReference>
<evidence type="ECO:0000256" key="2">
    <source>
        <dbReference type="ARBA" id="ARBA00022676"/>
    </source>
</evidence>
<dbReference type="SUPFAM" id="SSF53448">
    <property type="entry name" value="Nucleotide-diphospho-sugar transferases"/>
    <property type="match status" value="1"/>
</dbReference>
<feature type="non-terminal residue" evidence="5">
    <location>
        <position position="1"/>
    </location>
</feature>
<dbReference type="AlphaFoldDB" id="A0A067M9K1"/>
<keyword evidence="4" id="KW-0479">Metal-binding</keyword>
<keyword evidence="6" id="KW-1185">Reference proteome</keyword>
<dbReference type="InParanoid" id="A0A067M9K1"/>
<dbReference type="Gene3D" id="3.40.50.150">
    <property type="entry name" value="Vaccinia Virus protein VP39"/>
    <property type="match status" value="1"/>
</dbReference>
<dbReference type="InterPro" id="IPR002495">
    <property type="entry name" value="Glyco_trans_8"/>
</dbReference>
<reference evidence="6" key="1">
    <citation type="journal article" date="2014" name="Proc. Natl. Acad. Sci. U.S.A.">
        <title>Extensive sampling of basidiomycete genomes demonstrates inadequacy of the white-rot/brown-rot paradigm for wood decay fungi.</title>
        <authorList>
            <person name="Riley R."/>
            <person name="Salamov A.A."/>
            <person name="Brown D.W."/>
            <person name="Nagy L.G."/>
            <person name="Floudas D."/>
            <person name="Held B.W."/>
            <person name="Levasseur A."/>
            <person name="Lombard V."/>
            <person name="Morin E."/>
            <person name="Otillar R."/>
            <person name="Lindquist E.A."/>
            <person name="Sun H."/>
            <person name="LaButti K.M."/>
            <person name="Schmutz J."/>
            <person name="Jabbour D."/>
            <person name="Luo H."/>
            <person name="Baker S.E."/>
            <person name="Pisabarro A.G."/>
            <person name="Walton J.D."/>
            <person name="Blanchette R.A."/>
            <person name="Henrissat B."/>
            <person name="Martin F."/>
            <person name="Cullen D."/>
            <person name="Hibbett D.S."/>
            <person name="Grigoriev I.V."/>
        </authorList>
    </citation>
    <scope>NUCLEOTIDE SEQUENCE [LARGE SCALE GENOMIC DNA]</scope>
    <source>
        <strain evidence="6">FD-172 SS1</strain>
    </source>
</reference>
<dbReference type="OrthoDB" id="2014201at2759"/>
<keyword evidence="3 5" id="KW-0808">Transferase</keyword>
<gene>
    <name evidence="5" type="ORF">BOTBODRAFT_114497</name>
</gene>
<accession>A0A067M9K1</accession>
<dbReference type="STRING" id="930990.A0A067M9K1"/>